<dbReference type="Gene3D" id="3.30.2000.30">
    <property type="match status" value="1"/>
</dbReference>
<name>A0A4R6FU76_9SPHN</name>
<dbReference type="Pfam" id="PF11367">
    <property type="entry name" value="Tail_completion_gp17"/>
    <property type="match status" value="1"/>
</dbReference>
<dbReference type="Proteomes" id="UP000295493">
    <property type="component" value="Unassembled WGS sequence"/>
</dbReference>
<proteinExistence type="predicted"/>
<evidence type="ECO:0000313" key="1">
    <source>
        <dbReference type="EMBL" id="TDN85371.1"/>
    </source>
</evidence>
<keyword evidence="2" id="KW-1185">Reference proteome</keyword>
<sequence>MGGMSGGEALRRAVAAALADAIGAEVTAVFDAPPLRSAMPYALVEEAQLSDWSTKDMAGRDGRVSVVIHDAGERPERLRGLAERAEAAIGALPSALGEGWRIAALTLTRSRIVRQGERHWSALIEFRVGMLRSN</sequence>
<gene>
    <name evidence="1" type="ORF">EV664_10277</name>
</gene>
<protein>
    <submittedName>
        <fullName evidence="1">Uncharacterized protein DUF3168</fullName>
    </submittedName>
</protein>
<reference evidence="1 2" key="1">
    <citation type="submission" date="2019-03" db="EMBL/GenBank/DDBJ databases">
        <title>Genomic Encyclopedia of Type Strains, Phase IV (KMG-IV): sequencing the most valuable type-strain genomes for metagenomic binning, comparative biology and taxonomic classification.</title>
        <authorList>
            <person name="Goeker M."/>
        </authorList>
    </citation>
    <scope>NUCLEOTIDE SEQUENCE [LARGE SCALE GENOMIC DNA]</scope>
    <source>
        <strain evidence="1 2">DSM 25059</strain>
    </source>
</reference>
<dbReference type="InterPro" id="IPR053745">
    <property type="entry name" value="Viral_Tail_Comp_sf"/>
</dbReference>
<evidence type="ECO:0000313" key="2">
    <source>
        <dbReference type="Proteomes" id="UP000295493"/>
    </source>
</evidence>
<dbReference type="AlphaFoldDB" id="A0A4R6FU76"/>
<dbReference type="EMBL" id="SNWD01000002">
    <property type="protein sequence ID" value="TDN85371.1"/>
    <property type="molecule type" value="Genomic_DNA"/>
</dbReference>
<organism evidence="1 2">
    <name type="scientific">Stakelama pacifica</name>
    <dbReference type="NCBI Taxonomy" id="517720"/>
    <lineage>
        <taxon>Bacteria</taxon>
        <taxon>Pseudomonadati</taxon>
        <taxon>Pseudomonadota</taxon>
        <taxon>Alphaproteobacteria</taxon>
        <taxon>Sphingomonadales</taxon>
        <taxon>Sphingomonadaceae</taxon>
        <taxon>Stakelama</taxon>
    </lineage>
</organism>
<comment type="caution">
    <text evidence="1">The sequence shown here is derived from an EMBL/GenBank/DDBJ whole genome shotgun (WGS) entry which is preliminary data.</text>
</comment>
<accession>A0A4R6FU76</accession>
<dbReference type="InterPro" id="IPR021508">
    <property type="entry name" value="Gp17-like"/>
</dbReference>